<name>A0A8H5N4T5_9HYPO</name>
<keyword evidence="1" id="KW-0732">Signal</keyword>
<reference evidence="2 3" key="1">
    <citation type="submission" date="2020-05" db="EMBL/GenBank/DDBJ databases">
        <title>Identification and distribution of gene clusters putatively required for synthesis of sphingolipid metabolism inhibitors in phylogenetically diverse species of the filamentous fungus Fusarium.</title>
        <authorList>
            <person name="Kim H.-S."/>
            <person name="Busman M."/>
            <person name="Brown D.W."/>
            <person name="Divon H."/>
            <person name="Uhlig S."/>
            <person name="Proctor R.H."/>
        </authorList>
    </citation>
    <scope>NUCLEOTIDE SEQUENCE [LARGE SCALE GENOMIC DNA]</scope>
    <source>
        <strain evidence="2 3">NRRL 25196</strain>
    </source>
</reference>
<protein>
    <submittedName>
        <fullName evidence="2">Uncharacterized protein</fullName>
    </submittedName>
</protein>
<evidence type="ECO:0000256" key="1">
    <source>
        <dbReference type="SAM" id="SignalP"/>
    </source>
</evidence>
<feature type="signal peptide" evidence="1">
    <location>
        <begin position="1"/>
        <end position="16"/>
    </location>
</feature>
<feature type="chain" id="PRO_5034048787" evidence="1">
    <location>
        <begin position="17"/>
        <end position="174"/>
    </location>
</feature>
<evidence type="ECO:0000313" key="3">
    <source>
        <dbReference type="Proteomes" id="UP000574317"/>
    </source>
</evidence>
<proteinExistence type="predicted"/>
<keyword evidence="3" id="KW-1185">Reference proteome</keyword>
<accession>A0A8H5N4T5</accession>
<organism evidence="2 3">
    <name type="scientific">Fusarium napiforme</name>
    <dbReference type="NCBI Taxonomy" id="42672"/>
    <lineage>
        <taxon>Eukaryota</taxon>
        <taxon>Fungi</taxon>
        <taxon>Dikarya</taxon>
        <taxon>Ascomycota</taxon>
        <taxon>Pezizomycotina</taxon>
        <taxon>Sordariomycetes</taxon>
        <taxon>Hypocreomycetidae</taxon>
        <taxon>Hypocreales</taxon>
        <taxon>Nectriaceae</taxon>
        <taxon>Fusarium</taxon>
        <taxon>Fusarium fujikuroi species complex</taxon>
    </lineage>
</organism>
<comment type="caution">
    <text evidence="2">The sequence shown here is derived from an EMBL/GenBank/DDBJ whole genome shotgun (WGS) entry which is preliminary data.</text>
</comment>
<dbReference type="Proteomes" id="UP000574317">
    <property type="component" value="Unassembled WGS sequence"/>
</dbReference>
<evidence type="ECO:0000313" key="2">
    <source>
        <dbReference type="EMBL" id="KAF5551828.1"/>
    </source>
</evidence>
<dbReference type="AlphaFoldDB" id="A0A8H5N4T5"/>
<dbReference type="EMBL" id="JAAOAO010000268">
    <property type="protein sequence ID" value="KAF5551828.1"/>
    <property type="molecule type" value="Genomic_DNA"/>
</dbReference>
<dbReference type="PROSITE" id="PS51257">
    <property type="entry name" value="PROKAR_LIPOPROTEIN"/>
    <property type="match status" value="1"/>
</dbReference>
<sequence length="174" mass="19153">MYRYFIAVLLGVGAMACDTSTSTPPDTDISSQDGLPTDSFLLDPVGSICIAHIRLTFIQIEKPNDPTTCMSLLNLDVNKCPFNDPDKLSVPTMCEFQSANIAAELAIFKAIGTLDTENDKELWDASINCAGVLTDLRARDIYLREILPKIESEGIDAWEKTCDEWIMRAVTGAQ</sequence>
<gene>
    <name evidence="2" type="ORF">FNAPI_7296</name>
</gene>